<dbReference type="EMBL" id="PISE01000016">
    <property type="protein sequence ID" value="PKG24088.1"/>
    <property type="molecule type" value="Genomic_DNA"/>
</dbReference>
<accession>A0A2N0Z3J9</accession>
<proteinExistence type="predicted"/>
<dbReference type="Proteomes" id="UP000233375">
    <property type="component" value="Unassembled WGS sequence"/>
</dbReference>
<comment type="caution">
    <text evidence="2">The sequence shown here is derived from an EMBL/GenBank/DDBJ whole genome shotgun (WGS) entry which is preliminary data.</text>
</comment>
<protein>
    <submittedName>
        <fullName evidence="2">YpzG family protein</fullName>
    </submittedName>
</protein>
<name>A0A2N0Z3J9_9BACI</name>
<feature type="compositionally biased region" description="Polar residues" evidence="1">
    <location>
        <begin position="26"/>
        <end position="38"/>
    </location>
</feature>
<dbReference type="AlphaFoldDB" id="A0A2N0Z3J9"/>
<evidence type="ECO:0000313" key="2">
    <source>
        <dbReference type="EMBL" id="PKG24088.1"/>
    </source>
</evidence>
<keyword evidence="3" id="KW-1185">Reference proteome</keyword>
<sequence length="50" mass="6015">MSYKDQLDSHSSLFHHNWTRPKRAKSQVNGHTEMSRNNLILKRDAKAHRW</sequence>
<dbReference type="RefSeq" id="WP_101176750.1">
    <property type="nucleotide sequence ID" value="NZ_PISE01000016.1"/>
</dbReference>
<dbReference type="OrthoDB" id="2454841at2"/>
<gene>
    <name evidence="2" type="ORF">CWS01_08445</name>
</gene>
<dbReference type="InterPro" id="IPR025413">
    <property type="entry name" value="YpzG-like"/>
</dbReference>
<organism evidence="2 3">
    <name type="scientific">Niallia nealsonii</name>
    <dbReference type="NCBI Taxonomy" id="115979"/>
    <lineage>
        <taxon>Bacteria</taxon>
        <taxon>Bacillati</taxon>
        <taxon>Bacillota</taxon>
        <taxon>Bacilli</taxon>
        <taxon>Bacillales</taxon>
        <taxon>Bacillaceae</taxon>
        <taxon>Niallia</taxon>
    </lineage>
</organism>
<reference evidence="2 3" key="1">
    <citation type="journal article" date="2003" name="Int. J. Syst. Evol. Microbiol.">
        <title>Bacillus nealsonii sp. nov., isolated from a spacecraft-assembly facility, whose spores are gamma-radiation resistant.</title>
        <authorList>
            <person name="Venkateswaran K."/>
            <person name="Kempf M."/>
            <person name="Chen F."/>
            <person name="Satomi M."/>
            <person name="Nicholson W."/>
            <person name="Kern R."/>
        </authorList>
    </citation>
    <scope>NUCLEOTIDE SEQUENCE [LARGE SCALE GENOMIC DNA]</scope>
    <source>
        <strain evidence="2 3">FO-92</strain>
    </source>
</reference>
<evidence type="ECO:0000256" key="1">
    <source>
        <dbReference type="SAM" id="MobiDB-lite"/>
    </source>
</evidence>
<feature type="region of interest" description="Disordered" evidence="1">
    <location>
        <begin position="1"/>
        <end position="50"/>
    </location>
</feature>
<evidence type="ECO:0000313" key="3">
    <source>
        <dbReference type="Proteomes" id="UP000233375"/>
    </source>
</evidence>
<dbReference type="Pfam" id="PF14139">
    <property type="entry name" value="YpzG"/>
    <property type="match status" value="1"/>
</dbReference>